<evidence type="ECO:0000256" key="1">
    <source>
        <dbReference type="ARBA" id="ARBA00022729"/>
    </source>
</evidence>
<dbReference type="GO" id="GO:0008234">
    <property type="term" value="F:cysteine-type peptidase activity"/>
    <property type="evidence" value="ECO:0007669"/>
    <property type="project" value="InterPro"/>
</dbReference>
<proteinExistence type="predicted"/>
<dbReference type="InterPro" id="IPR029030">
    <property type="entry name" value="Caspase-like_dom_sf"/>
</dbReference>
<dbReference type="SUPFAM" id="SSF52129">
    <property type="entry name" value="Caspase-like"/>
    <property type="match status" value="1"/>
</dbReference>
<dbReference type="AlphaFoldDB" id="A0A1H3Y3F6"/>
<evidence type="ECO:0000259" key="2">
    <source>
        <dbReference type="Pfam" id="PF01364"/>
    </source>
</evidence>
<dbReference type="Pfam" id="PF01364">
    <property type="entry name" value="Peptidase_C25"/>
    <property type="match status" value="1"/>
</dbReference>
<dbReference type="InterPro" id="IPR029031">
    <property type="entry name" value="Gingipain_N_sf"/>
</dbReference>
<reference evidence="4" key="1">
    <citation type="submission" date="2016-10" db="EMBL/GenBank/DDBJ databases">
        <authorList>
            <person name="Varghese N."/>
            <person name="Submissions S."/>
        </authorList>
    </citation>
    <scope>NUCLEOTIDE SEQUENCE [LARGE SCALE GENOMIC DNA]</scope>
    <source>
        <strain evidence="4">DSM 23920</strain>
    </source>
</reference>
<name>A0A1H3Y3F6_9BACT</name>
<dbReference type="OrthoDB" id="9809780at2"/>
<keyword evidence="1" id="KW-0732">Signal</keyword>
<organism evidence="3 4">
    <name type="scientific">Chitinophaga terrae</name>
    <name type="common">ex Kim and Jung 2007</name>
    <dbReference type="NCBI Taxonomy" id="408074"/>
    <lineage>
        <taxon>Bacteria</taxon>
        <taxon>Pseudomonadati</taxon>
        <taxon>Bacteroidota</taxon>
        <taxon>Chitinophagia</taxon>
        <taxon>Chitinophagales</taxon>
        <taxon>Chitinophagaceae</taxon>
        <taxon>Chitinophaga</taxon>
    </lineage>
</organism>
<dbReference type="Gene3D" id="2.60.40.4070">
    <property type="match status" value="1"/>
</dbReference>
<sequence length="1137" mass="123854">MFWQKTAIKIMKLSYIFICFLLFSNSFGKLSAQEGNRRYRENSVLAKGSWYKLAISQPGIYKIDLPFLQRLGIPANDLQSNTIHLYGTGGAMLGEGTSAPYIDDLPEIAVSVTDDGDGLFNNNDRLLFYAPGPHRWGADDQGNFRHLPNLYTDTAYYYLNIDAPNGLRVQMAPPAPLPLVTENAFDFHLFYERDSINFLNSGKQWWGQEFSNVVGLSRTYLFTLPANPVGDVQVKARVAGRSRGGCNFNITVNGQSAIKDLYLLPVTDNVFEGVASSSEGEGQVSVNASQLSVGVSLAPDNINDKGWLDYLEIQGRCGLVMPGSGALEFRSSRSLALPALRYALYKGDANTEVWDISNPLQPMRMPVAVTGDTLAFTGAGKSLREYVAFRPSDVLTPGINGPVAMQDLHGQGAADMLIVTHPLFLPQAERLAAFHRGHDQLTVHVSTTEQVYNEFAGGAPDPAAIRNYVKKFADQGKAPRYLLLFGAASYDYRNRVKNNTNLVPTWQSEASLDGLRSYASDDFYAILEDGGDINRLDKADELELGVGRIPATSVSEAVSAVDKIIRYTDPATLGRWRNEMMLVADDEDNNLHFNDAEQLAATMEQVSPLLHLNKIYVDAYPQVAVNGAVTSPEVNDAINKKINDGVLIVNYTGHGSNARLAAESVVDAGSLGKWQNGDRLPLFVTATCDFAPFDDPGIVSLGHKILFMRDGGAIGLMTTTRAVVAASNRLMNENYLKALLTATGGGLGEAAKTAKNNTFKQSNDFINNRKFQLLGDPALRLAYPRYKVVTDSINGAVGIDSLKALSTYVVKGHIASGSGTPVNDFNGTLYTIIYDQPLTSQTRGNDAGSIPAAWQQQKNILFQGSQTITNGYFSFTFVTPKDISSGDGKGTISYYANNSQTDGAGSVNGFITGGQAANVPADIAGPVINAWVDSRRFNNYDIVGPTPTLLVDLADNSGINISGRDPAHRVIAVVDGIDYIVLNDFFEAYLDNFQKGNIRYPLSRLSTGLHSITIQAWDNYNNKSEVTINFTVAADNTLAVEDVKNYPNPVQGYTRFSFIHNQPGEELAVTLQVFTLEGKLVKTLRDTIISANSRFDGMPWDGRNDSGARLSTGLYLYRLTIKSSKGAKVKGGKLVIL</sequence>
<dbReference type="InterPro" id="IPR001769">
    <property type="entry name" value="Gingipain"/>
</dbReference>
<dbReference type="Gene3D" id="3.40.50.10390">
    <property type="entry name" value="Gingipain r, domain 1"/>
    <property type="match status" value="1"/>
</dbReference>
<evidence type="ECO:0000313" key="4">
    <source>
        <dbReference type="Proteomes" id="UP000199656"/>
    </source>
</evidence>
<feature type="domain" description="Gingipain" evidence="2">
    <location>
        <begin position="416"/>
        <end position="781"/>
    </location>
</feature>
<protein>
    <submittedName>
        <fullName evidence="3">Por secretion system C-terminal sorting domain-containing protein</fullName>
    </submittedName>
</protein>
<keyword evidence="4" id="KW-1185">Reference proteome</keyword>
<dbReference type="Gene3D" id="3.40.50.1460">
    <property type="match status" value="1"/>
</dbReference>
<accession>A0A1H3Y3F6</accession>
<dbReference type="GO" id="GO:0006508">
    <property type="term" value="P:proteolysis"/>
    <property type="evidence" value="ECO:0007669"/>
    <property type="project" value="InterPro"/>
</dbReference>
<dbReference type="EMBL" id="FNRL01000002">
    <property type="protein sequence ID" value="SEA05374.1"/>
    <property type="molecule type" value="Genomic_DNA"/>
</dbReference>
<dbReference type="NCBIfam" id="NF033707">
    <property type="entry name" value="T9SS_sortase"/>
    <property type="match status" value="1"/>
</dbReference>
<gene>
    <name evidence="3" type="ORF">SAMN05660909_00637</name>
</gene>
<dbReference type="CDD" id="cd02258">
    <property type="entry name" value="Peptidase_C25_N"/>
    <property type="match status" value="1"/>
</dbReference>
<dbReference type="Proteomes" id="UP000199656">
    <property type="component" value="Unassembled WGS sequence"/>
</dbReference>
<evidence type="ECO:0000313" key="3">
    <source>
        <dbReference type="EMBL" id="SEA05374.1"/>
    </source>
</evidence>
<dbReference type="STRING" id="408074.SAMN05660909_00637"/>